<keyword evidence="1" id="KW-0175">Coiled coil</keyword>
<accession>A0A0L9U7N2</accession>
<feature type="compositionally biased region" description="Low complexity" evidence="2">
    <location>
        <begin position="21"/>
        <end position="33"/>
    </location>
</feature>
<reference evidence="4" key="1">
    <citation type="journal article" date="2015" name="Proc. Natl. Acad. Sci. U.S.A.">
        <title>Genome sequencing of adzuki bean (Vigna angularis) provides insight into high starch and low fat accumulation and domestication.</title>
        <authorList>
            <person name="Yang K."/>
            <person name="Tian Z."/>
            <person name="Chen C."/>
            <person name="Luo L."/>
            <person name="Zhao B."/>
            <person name="Wang Z."/>
            <person name="Yu L."/>
            <person name="Li Y."/>
            <person name="Sun Y."/>
            <person name="Li W."/>
            <person name="Chen Y."/>
            <person name="Li Y."/>
            <person name="Zhang Y."/>
            <person name="Ai D."/>
            <person name="Zhao J."/>
            <person name="Shang C."/>
            <person name="Ma Y."/>
            <person name="Wu B."/>
            <person name="Wang M."/>
            <person name="Gao L."/>
            <person name="Sun D."/>
            <person name="Zhang P."/>
            <person name="Guo F."/>
            <person name="Wang W."/>
            <person name="Li Y."/>
            <person name="Wang J."/>
            <person name="Varshney R.K."/>
            <person name="Wang J."/>
            <person name="Ling H.Q."/>
            <person name="Wan P."/>
        </authorList>
    </citation>
    <scope>NUCLEOTIDE SEQUENCE</scope>
    <source>
        <strain evidence="4">cv. Jingnong 6</strain>
    </source>
</reference>
<sequence length="439" mass="47393">MSSDLSGNEGRGYADNDDAGPSDSSSPSTSLAAVTGQGARVSPSGNSSDLLVDSNAPEEVAIHVDSTGAWDGRLRDWPPVPGCDWVPKEVKQIPSSFYNHDSFRNLITRICLVKNSDDARRFKLAICRRTERVCHGRDYFSGMDPSKSSTFARLFAQRGGDVRKPSGSSSHDPYAVAKSVTPRPVPQVSVPQPAVETVADPAHPKSPPKKKGKRKAARQASAESKRVKRSLPEGSPPSSLLKASNMTLELAARLALCQTYVARKKASAVAELQELQAKLESSIKANQDLTLKLAETERMAEEDKKKANTLLAEGRAAQRLTQRSLDDALLDLQKATASNNTLKTEWDSLLDRVTKLEAEVKLLGDEVVNEHVLGFDKALAQCKLLFQVPIDDNRLNVGMMVVDGKLTPIHVPPSSPPVGQDVEATVETVGETGEPEGQS</sequence>
<gene>
    <name evidence="3" type="ORF">LR48_Vigan03g202400</name>
</gene>
<dbReference type="AlphaFoldDB" id="A0A0L9U7N2"/>
<name>A0A0L9U7N2_PHAAN</name>
<dbReference type="Gramene" id="KOM38642">
    <property type="protein sequence ID" value="KOM38642"/>
    <property type="gene ID" value="LR48_Vigan03g202400"/>
</dbReference>
<evidence type="ECO:0000313" key="3">
    <source>
        <dbReference type="EMBL" id="KOM38642.1"/>
    </source>
</evidence>
<organism evidence="3 4">
    <name type="scientific">Phaseolus angularis</name>
    <name type="common">Azuki bean</name>
    <name type="synonym">Vigna angularis</name>
    <dbReference type="NCBI Taxonomy" id="3914"/>
    <lineage>
        <taxon>Eukaryota</taxon>
        <taxon>Viridiplantae</taxon>
        <taxon>Streptophyta</taxon>
        <taxon>Embryophyta</taxon>
        <taxon>Tracheophyta</taxon>
        <taxon>Spermatophyta</taxon>
        <taxon>Magnoliopsida</taxon>
        <taxon>eudicotyledons</taxon>
        <taxon>Gunneridae</taxon>
        <taxon>Pentapetalae</taxon>
        <taxon>rosids</taxon>
        <taxon>fabids</taxon>
        <taxon>Fabales</taxon>
        <taxon>Fabaceae</taxon>
        <taxon>Papilionoideae</taxon>
        <taxon>50 kb inversion clade</taxon>
        <taxon>NPAAA clade</taxon>
        <taxon>indigoferoid/millettioid clade</taxon>
        <taxon>Phaseoleae</taxon>
        <taxon>Vigna</taxon>
    </lineage>
</organism>
<feature type="region of interest" description="Disordered" evidence="2">
    <location>
        <begin position="1"/>
        <end position="52"/>
    </location>
</feature>
<evidence type="ECO:0000313" key="4">
    <source>
        <dbReference type="Proteomes" id="UP000053144"/>
    </source>
</evidence>
<dbReference type="Proteomes" id="UP000053144">
    <property type="component" value="Chromosome 3"/>
</dbReference>
<proteinExistence type="predicted"/>
<dbReference type="EMBL" id="CM003373">
    <property type="protein sequence ID" value="KOM38642.1"/>
    <property type="molecule type" value="Genomic_DNA"/>
</dbReference>
<feature type="region of interest" description="Disordered" evidence="2">
    <location>
        <begin position="158"/>
        <end position="240"/>
    </location>
</feature>
<protein>
    <submittedName>
        <fullName evidence="3">Uncharacterized protein</fullName>
    </submittedName>
</protein>
<feature type="coiled-coil region" evidence="1">
    <location>
        <begin position="265"/>
        <end position="345"/>
    </location>
</feature>
<evidence type="ECO:0000256" key="2">
    <source>
        <dbReference type="SAM" id="MobiDB-lite"/>
    </source>
</evidence>
<feature type="compositionally biased region" description="Basic residues" evidence="2">
    <location>
        <begin position="206"/>
        <end position="217"/>
    </location>
</feature>
<feature type="compositionally biased region" description="Low complexity" evidence="2">
    <location>
        <begin position="179"/>
        <end position="201"/>
    </location>
</feature>
<evidence type="ECO:0000256" key="1">
    <source>
        <dbReference type="SAM" id="Coils"/>
    </source>
</evidence>